<name>A0A1J1ISX1_9DIPT</name>
<protein>
    <submittedName>
        <fullName evidence="1">CLUMA_CG016653, isoform A</fullName>
    </submittedName>
</protein>
<evidence type="ECO:0000313" key="1">
    <source>
        <dbReference type="EMBL" id="CRL03303.1"/>
    </source>
</evidence>
<keyword evidence="2" id="KW-1185">Reference proteome</keyword>
<evidence type="ECO:0000313" key="2">
    <source>
        <dbReference type="Proteomes" id="UP000183832"/>
    </source>
</evidence>
<proteinExistence type="predicted"/>
<dbReference type="AlphaFoldDB" id="A0A1J1ISX1"/>
<dbReference type="Proteomes" id="UP000183832">
    <property type="component" value="Unassembled WGS sequence"/>
</dbReference>
<sequence length="133" mass="15669">MCSCIQSQLFPNFSEWFSYVCTFTDSIDMSIGNVAFWHNSLSYPEHDTSSNLRHVFLDPYVHFKYSLVDQISFVFHKQKCLIIAVVCFLLFPYMNFHKLSFNYVCECFRTWEFATKEPNDSQAHECVCLGLKN</sequence>
<gene>
    <name evidence="1" type="ORF">CLUMA_CG016653</name>
</gene>
<reference evidence="1 2" key="1">
    <citation type="submission" date="2015-04" db="EMBL/GenBank/DDBJ databases">
        <authorList>
            <person name="Syromyatnikov M.Y."/>
            <person name="Popov V.N."/>
        </authorList>
    </citation>
    <scope>NUCLEOTIDE SEQUENCE [LARGE SCALE GENOMIC DNA]</scope>
</reference>
<organism evidence="1 2">
    <name type="scientific">Clunio marinus</name>
    <dbReference type="NCBI Taxonomy" id="568069"/>
    <lineage>
        <taxon>Eukaryota</taxon>
        <taxon>Metazoa</taxon>
        <taxon>Ecdysozoa</taxon>
        <taxon>Arthropoda</taxon>
        <taxon>Hexapoda</taxon>
        <taxon>Insecta</taxon>
        <taxon>Pterygota</taxon>
        <taxon>Neoptera</taxon>
        <taxon>Endopterygota</taxon>
        <taxon>Diptera</taxon>
        <taxon>Nematocera</taxon>
        <taxon>Chironomoidea</taxon>
        <taxon>Chironomidae</taxon>
        <taxon>Clunio</taxon>
    </lineage>
</organism>
<accession>A0A1J1ISX1</accession>
<dbReference type="EMBL" id="CVRI01000059">
    <property type="protein sequence ID" value="CRL03303.1"/>
    <property type="molecule type" value="Genomic_DNA"/>
</dbReference>